<gene>
    <name evidence="1" type="ORF">KARMA_3291</name>
</gene>
<dbReference type="EMBL" id="FMJB01000063">
    <property type="protein sequence ID" value="SCM69058.1"/>
    <property type="molecule type" value="Genomic_DNA"/>
</dbReference>
<proteinExistence type="predicted"/>
<dbReference type="RefSeq" id="WP_177218576.1">
    <property type="nucleotide sequence ID" value="NZ_FMJB01000063.1"/>
</dbReference>
<keyword evidence="2" id="KW-1185">Reference proteome</keyword>
<reference evidence="2" key="1">
    <citation type="submission" date="2016-09" db="EMBL/GenBank/DDBJ databases">
        <authorList>
            <person name="Wibberg D."/>
        </authorList>
    </citation>
    <scope>NUCLEOTIDE SEQUENCE [LARGE SCALE GENOMIC DNA]</scope>
</reference>
<dbReference type="AlphaFoldDB" id="A0A1M4N4W5"/>
<protein>
    <submittedName>
        <fullName evidence="1">Uncharacterized protein</fullName>
    </submittedName>
</protein>
<accession>A0A1M4N4W5</accession>
<sequence>MTQPPKADRIQENTSRASELRAILAELTWPVDLCAERLLDHIETRDH</sequence>
<dbReference type="Proteomes" id="UP000184085">
    <property type="component" value="Unassembled WGS sequence"/>
</dbReference>
<name>A0A1M4N4W5_9RHOB</name>
<evidence type="ECO:0000313" key="1">
    <source>
        <dbReference type="EMBL" id="SCM69058.1"/>
    </source>
</evidence>
<organism evidence="1 2">
    <name type="scientific">Donghicola eburneus</name>
    <dbReference type="NCBI Taxonomy" id="393278"/>
    <lineage>
        <taxon>Bacteria</taxon>
        <taxon>Pseudomonadati</taxon>
        <taxon>Pseudomonadota</taxon>
        <taxon>Alphaproteobacteria</taxon>
        <taxon>Rhodobacterales</taxon>
        <taxon>Roseobacteraceae</taxon>
        <taxon>Donghicola</taxon>
    </lineage>
</organism>
<evidence type="ECO:0000313" key="2">
    <source>
        <dbReference type="Proteomes" id="UP000184085"/>
    </source>
</evidence>